<dbReference type="EMBL" id="LT608328">
    <property type="protein sequence ID" value="SCM57466.1"/>
    <property type="molecule type" value="Genomic_DNA"/>
</dbReference>
<keyword evidence="4" id="KW-0472">Membrane</keyword>
<keyword evidence="4" id="KW-0812">Transmembrane</keyword>
<dbReference type="PANTHER" id="PTHR11361:SF99">
    <property type="entry name" value="DNA MISMATCH REPAIR PROTEIN"/>
    <property type="match status" value="1"/>
</dbReference>
<feature type="domain" description="DNA mismatch repair proteins mutS family" evidence="5">
    <location>
        <begin position="421"/>
        <end position="598"/>
    </location>
</feature>
<dbReference type="KEGG" id="pmuc:ING2E5A_1350"/>
<evidence type="ECO:0000259" key="5">
    <source>
        <dbReference type="SMART" id="SM00534"/>
    </source>
</evidence>
<dbReference type="PANTHER" id="PTHR11361">
    <property type="entry name" value="DNA MISMATCH REPAIR PROTEIN MUTS FAMILY MEMBER"/>
    <property type="match status" value="1"/>
</dbReference>
<name>A0A1G4G6M7_9BACT</name>
<dbReference type="InterPro" id="IPR007696">
    <property type="entry name" value="DNA_mismatch_repair_MutS_core"/>
</dbReference>
<dbReference type="Gene3D" id="1.10.1420.10">
    <property type="match status" value="1"/>
</dbReference>
<accession>A0A1G4G6M7</accession>
<feature type="transmembrane region" description="Helical" evidence="4">
    <location>
        <begin position="56"/>
        <end position="71"/>
    </location>
</feature>
<evidence type="ECO:0000256" key="2">
    <source>
        <dbReference type="ARBA" id="ARBA00022840"/>
    </source>
</evidence>
<dbReference type="GO" id="GO:0005829">
    <property type="term" value="C:cytosol"/>
    <property type="evidence" value="ECO:0007669"/>
    <property type="project" value="TreeGrafter"/>
</dbReference>
<dbReference type="Gene3D" id="3.40.50.300">
    <property type="entry name" value="P-loop containing nucleotide triphosphate hydrolases"/>
    <property type="match status" value="1"/>
</dbReference>
<keyword evidence="2" id="KW-0067">ATP-binding</keyword>
<reference evidence="6 7" key="1">
    <citation type="submission" date="2016-08" db="EMBL/GenBank/DDBJ databases">
        <authorList>
            <person name="Seilhamer J.J."/>
        </authorList>
    </citation>
    <scope>NUCLEOTIDE SEQUENCE [LARGE SCALE GENOMIC DNA]</scope>
    <source>
        <strain evidence="6">ING2-E5A</strain>
    </source>
</reference>
<dbReference type="SMART" id="SM00534">
    <property type="entry name" value="MUTSac"/>
    <property type="match status" value="1"/>
</dbReference>
<keyword evidence="4" id="KW-1133">Transmembrane helix</keyword>
<dbReference type="SUPFAM" id="SSF48334">
    <property type="entry name" value="DNA repair protein MutS, domain III"/>
    <property type="match status" value="1"/>
</dbReference>
<dbReference type="InterPro" id="IPR036187">
    <property type="entry name" value="DNA_mismatch_repair_MutS_sf"/>
</dbReference>
<dbReference type="GO" id="GO:0006298">
    <property type="term" value="P:mismatch repair"/>
    <property type="evidence" value="ECO:0007669"/>
    <property type="project" value="InterPro"/>
</dbReference>
<organism evidence="6 7">
    <name type="scientific">Petrimonas mucosa</name>
    <dbReference type="NCBI Taxonomy" id="1642646"/>
    <lineage>
        <taxon>Bacteria</taxon>
        <taxon>Pseudomonadati</taxon>
        <taxon>Bacteroidota</taxon>
        <taxon>Bacteroidia</taxon>
        <taxon>Bacteroidales</taxon>
        <taxon>Dysgonomonadaceae</taxon>
        <taxon>Petrimonas</taxon>
    </lineage>
</organism>
<evidence type="ECO:0000313" key="6">
    <source>
        <dbReference type="EMBL" id="SCM57466.1"/>
    </source>
</evidence>
<keyword evidence="1" id="KW-0547">Nucleotide-binding</keyword>
<evidence type="ECO:0000256" key="1">
    <source>
        <dbReference type="ARBA" id="ARBA00022741"/>
    </source>
</evidence>
<evidence type="ECO:0000256" key="3">
    <source>
        <dbReference type="ARBA" id="ARBA00023125"/>
    </source>
</evidence>
<dbReference type="STRING" id="1642646.ING2E5A_1350"/>
<sequence length="599" mass="67668">MSLAERIARYRQLAGEQGNAAIKYKNQLNANSLFRLLLFLTGSLFCYFLYPATVPVLVVAAATTIGFLALLKRHGELQQRMARSEVLAKIAKNELRAFEHDFTPFDGAAEHVDPSHPFSFDLDIFGEGSLFQMLNRTSLEMGKGELASMLKMPLREGGEIRKRQGAVRELSEKEDFCLDFRTIGMLSEGQQLESRPANWPGREQQLFRRPSLWRAITHIVPLLYLLTIALVLAGATGGQAITLLYFITLSISVIPTKSVKRIGLLFDKRAKQLESYAGLLKLVESTSFDSELLQTLQQSLQNDKKMASTSIRQLARYCRNLDLAFAVPIFLILNPLLLWNVLYALKIEQWMQRNATEIGKWFSTLAQFDALVSMGTFTSNNPDYVFPVCEESEPFRAEKLGHPLIPRNKCVKNDIALLRKPYFMIVTGANMAGKSTYLRTVGVNYLLAGSGLPVCAESMSYRPGELLTNLRTADSLVNNESYFFAELKRLKMIIERLESNEHDLFIILDEILKGTNSVDKQWGSYQLMKRLVHLGGNGIIATHDLSLGELEKEFPQEIGNFHFDARIEEDQLSFDYKLQHGIARTMNASYLMRSMGITT</sequence>
<feature type="transmembrane region" description="Helical" evidence="4">
    <location>
        <begin position="323"/>
        <end position="345"/>
    </location>
</feature>
<dbReference type="GO" id="GO:0030983">
    <property type="term" value="F:mismatched DNA binding"/>
    <property type="evidence" value="ECO:0007669"/>
    <property type="project" value="InterPro"/>
</dbReference>
<evidence type="ECO:0000256" key="4">
    <source>
        <dbReference type="SAM" id="Phobius"/>
    </source>
</evidence>
<feature type="transmembrane region" description="Helical" evidence="4">
    <location>
        <begin position="33"/>
        <end position="50"/>
    </location>
</feature>
<dbReference type="Pfam" id="PF00488">
    <property type="entry name" value="MutS_V"/>
    <property type="match status" value="1"/>
</dbReference>
<keyword evidence="3" id="KW-0238">DNA-binding</keyword>
<dbReference type="Proteomes" id="UP000178485">
    <property type="component" value="Chromosome i"/>
</dbReference>
<gene>
    <name evidence="6" type="primary">mutS 1</name>
    <name evidence="6" type="ORF">ING2E5A_1350</name>
</gene>
<dbReference type="InterPro" id="IPR045076">
    <property type="entry name" value="MutS"/>
</dbReference>
<dbReference type="AlphaFoldDB" id="A0A1G4G6M7"/>
<dbReference type="GO" id="GO:0140664">
    <property type="term" value="F:ATP-dependent DNA damage sensor activity"/>
    <property type="evidence" value="ECO:0007669"/>
    <property type="project" value="InterPro"/>
</dbReference>
<proteinExistence type="predicted"/>
<dbReference type="SUPFAM" id="SSF52540">
    <property type="entry name" value="P-loop containing nucleoside triphosphate hydrolases"/>
    <property type="match status" value="1"/>
</dbReference>
<dbReference type="Pfam" id="PF05192">
    <property type="entry name" value="MutS_III"/>
    <property type="match status" value="1"/>
</dbReference>
<dbReference type="RefSeq" id="WP_071136711.1">
    <property type="nucleotide sequence ID" value="NZ_DUQN01000029.1"/>
</dbReference>
<dbReference type="GO" id="GO:0005524">
    <property type="term" value="F:ATP binding"/>
    <property type="evidence" value="ECO:0007669"/>
    <property type="project" value="UniProtKB-KW"/>
</dbReference>
<protein>
    <submittedName>
        <fullName evidence="6">DNA mismatch repair protein MutS</fullName>
    </submittedName>
</protein>
<dbReference type="InterPro" id="IPR000432">
    <property type="entry name" value="DNA_mismatch_repair_MutS_C"/>
</dbReference>
<dbReference type="InterPro" id="IPR027417">
    <property type="entry name" value="P-loop_NTPase"/>
</dbReference>
<evidence type="ECO:0000313" key="7">
    <source>
        <dbReference type="Proteomes" id="UP000178485"/>
    </source>
</evidence>
<keyword evidence="7" id="KW-1185">Reference proteome</keyword>
<feature type="transmembrane region" description="Helical" evidence="4">
    <location>
        <begin position="212"/>
        <end position="234"/>
    </location>
</feature>
<feature type="transmembrane region" description="Helical" evidence="4">
    <location>
        <begin position="240"/>
        <end position="259"/>
    </location>
</feature>